<dbReference type="GO" id="GO:0016853">
    <property type="term" value="F:isomerase activity"/>
    <property type="evidence" value="ECO:0007669"/>
    <property type="project" value="UniProtKB-KW"/>
</dbReference>
<dbReference type="EMBL" id="JAMDNP010000050">
    <property type="protein sequence ID" value="MCY9763251.1"/>
    <property type="molecule type" value="Genomic_DNA"/>
</dbReference>
<dbReference type="InterPro" id="IPR006171">
    <property type="entry name" value="TOPRIM_dom"/>
</dbReference>
<evidence type="ECO:0000256" key="2">
    <source>
        <dbReference type="ARBA" id="ARBA00009446"/>
    </source>
</evidence>
<evidence type="ECO:0000259" key="13">
    <source>
        <dbReference type="PROSITE" id="PS52039"/>
    </source>
</evidence>
<dbReference type="PROSITE" id="PS52039">
    <property type="entry name" value="TOPO_IA_2"/>
    <property type="match status" value="1"/>
</dbReference>
<name>A0ABT4H3M4_PAEAL</name>
<evidence type="ECO:0000256" key="4">
    <source>
        <dbReference type="ARBA" id="ARBA00023029"/>
    </source>
</evidence>
<proteinExistence type="inferred from homology"/>
<dbReference type="Gene3D" id="3.40.50.140">
    <property type="match status" value="1"/>
</dbReference>
<evidence type="ECO:0000256" key="5">
    <source>
        <dbReference type="ARBA" id="ARBA00023125"/>
    </source>
</evidence>
<dbReference type="Pfam" id="PF13342">
    <property type="entry name" value="Toprim_Crpt"/>
    <property type="match status" value="1"/>
</dbReference>
<dbReference type="CDD" id="cd03362">
    <property type="entry name" value="TOPRIM_TopoIA_TopoIII"/>
    <property type="match status" value="1"/>
</dbReference>
<dbReference type="SMART" id="SM00437">
    <property type="entry name" value="TOP1Ac"/>
    <property type="match status" value="1"/>
</dbReference>
<evidence type="ECO:0000256" key="10">
    <source>
        <dbReference type="ARBA" id="ARBA00032877"/>
    </source>
</evidence>
<dbReference type="SUPFAM" id="SSF56712">
    <property type="entry name" value="Prokaryotic type I DNA topoisomerase"/>
    <property type="match status" value="1"/>
</dbReference>
<organism evidence="14 15">
    <name type="scientific">Paenibacillus alvei</name>
    <name type="common">Bacillus alvei</name>
    <dbReference type="NCBI Taxonomy" id="44250"/>
    <lineage>
        <taxon>Bacteria</taxon>
        <taxon>Bacillati</taxon>
        <taxon>Bacillota</taxon>
        <taxon>Bacilli</taxon>
        <taxon>Bacillales</taxon>
        <taxon>Paenibacillaceae</taxon>
        <taxon>Paenibacillus</taxon>
    </lineage>
</organism>
<evidence type="ECO:0000256" key="7">
    <source>
        <dbReference type="ARBA" id="ARBA00030003"/>
    </source>
</evidence>
<dbReference type="InterPro" id="IPR013824">
    <property type="entry name" value="Topo_IA_cen_sub1"/>
</dbReference>
<keyword evidence="4" id="KW-0799">Topoisomerase</keyword>
<dbReference type="SMART" id="SM00436">
    <property type="entry name" value="TOP1Bc"/>
    <property type="match status" value="1"/>
</dbReference>
<evidence type="ECO:0000259" key="12">
    <source>
        <dbReference type="PROSITE" id="PS50880"/>
    </source>
</evidence>
<keyword evidence="15" id="KW-1185">Reference proteome</keyword>
<dbReference type="InterPro" id="IPR000380">
    <property type="entry name" value="Topo_IA"/>
</dbReference>
<dbReference type="InterPro" id="IPR025589">
    <property type="entry name" value="Toprim_C_rpt"/>
</dbReference>
<accession>A0ABT4H3M4</accession>
<dbReference type="InterPro" id="IPR003601">
    <property type="entry name" value="Topo_IA_2"/>
</dbReference>
<dbReference type="Gene3D" id="2.70.20.10">
    <property type="entry name" value="Topoisomerase I, domain 3"/>
    <property type="match status" value="1"/>
</dbReference>
<evidence type="ECO:0000313" key="15">
    <source>
        <dbReference type="Proteomes" id="UP001527181"/>
    </source>
</evidence>
<dbReference type="SMART" id="SM00493">
    <property type="entry name" value="TOPRIM"/>
    <property type="match status" value="1"/>
</dbReference>
<dbReference type="RefSeq" id="WP_268600233.1">
    <property type="nucleotide sequence ID" value="NZ_JAMDNP010000050.1"/>
</dbReference>
<dbReference type="Gene3D" id="1.10.460.10">
    <property type="entry name" value="Topoisomerase I, domain 2"/>
    <property type="match status" value="1"/>
</dbReference>
<evidence type="ECO:0000256" key="11">
    <source>
        <dbReference type="SAM" id="MobiDB-lite"/>
    </source>
</evidence>
<dbReference type="PANTHER" id="PTHR11390:SF21">
    <property type="entry name" value="DNA TOPOISOMERASE 3-ALPHA"/>
    <property type="match status" value="1"/>
</dbReference>
<dbReference type="InterPro" id="IPR013497">
    <property type="entry name" value="Topo_IA_cen"/>
</dbReference>
<evidence type="ECO:0000256" key="6">
    <source>
        <dbReference type="ARBA" id="ARBA00023235"/>
    </source>
</evidence>
<dbReference type="EC" id="5.6.2.1" evidence="3"/>
<gene>
    <name evidence="14" type="ORF">M5X12_22210</name>
</gene>
<protein>
    <recommendedName>
        <fullName evidence="3">DNA topoisomerase</fullName>
        <ecNumber evidence="3">5.6.2.1</ecNumber>
    </recommendedName>
    <alternativeName>
        <fullName evidence="10">Omega-protein</fullName>
    </alternativeName>
    <alternativeName>
        <fullName evidence="9">Relaxing enzyme</fullName>
    </alternativeName>
    <alternativeName>
        <fullName evidence="7">Swivelase</fullName>
    </alternativeName>
    <alternativeName>
        <fullName evidence="8">Untwisting enzyme</fullName>
    </alternativeName>
</protein>
<dbReference type="InterPro" id="IPR034144">
    <property type="entry name" value="TOPRIM_TopoIII"/>
</dbReference>
<dbReference type="Gene3D" id="1.10.290.10">
    <property type="entry name" value="Topoisomerase I, domain 4"/>
    <property type="match status" value="1"/>
</dbReference>
<comment type="similarity">
    <text evidence="2">Belongs to the type IA topoisomerase family.</text>
</comment>
<feature type="region of interest" description="Disordered" evidence="11">
    <location>
        <begin position="454"/>
        <end position="498"/>
    </location>
</feature>
<dbReference type="PANTHER" id="PTHR11390">
    <property type="entry name" value="PROKARYOTIC DNA TOPOISOMERASE"/>
    <property type="match status" value="1"/>
</dbReference>
<dbReference type="PROSITE" id="PS50880">
    <property type="entry name" value="TOPRIM"/>
    <property type="match status" value="1"/>
</dbReference>
<dbReference type="InterPro" id="IPR023405">
    <property type="entry name" value="Topo_IA_core_domain"/>
</dbReference>
<evidence type="ECO:0000256" key="9">
    <source>
        <dbReference type="ARBA" id="ARBA00032235"/>
    </source>
</evidence>
<evidence type="ECO:0000256" key="1">
    <source>
        <dbReference type="ARBA" id="ARBA00000213"/>
    </source>
</evidence>
<dbReference type="InterPro" id="IPR003602">
    <property type="entry name" value="Topo_IA_DNA-bd_dom"/>
</dbReference>
<dbReference type="InterPro" id="IPR013826">
    <property type="entry name" value="Topo_IA_cen_sub3"/>
</dbReference>
<comment type="catalytic activity">
    <reaction evidence="1">
        <text>ATP-independent breakage of single-stranded DNA, followed by passage and rejoining.</text>
        <dbReference type="EC" id="5.6.2.1"/>
    </reaction>
</comment>
<dbReference type="Pfam" id="PF01131">
    <property type="entry name" value="Topoisom_bac"/>
    <property type="match status" value="1"/>
</dbReference>
<comment type="caution">
    <text evidence="14">The sequence shown here is derived from an EMBL/GenBank/DDBJ whole genome shotgun (WGS) entry which is preliminary data.</text>
</comment>
<sequence length="995" mass="112634">MILAEKPDMGHNIADALGLAKKGRHYDTLKNGDVVTWAVGHLIKQKEPDSYSEYKEWKLDNLPFVPDPVLTEIDPSKAEQMEAIKELLEKADQLVLATDSGREGEHIGRTIAAACGYPVHIAGKAKRLWISDLTPDTIRVAYRNMKDASEYNDLAASAQVRADADFWMGITATRFFSVLAKELTGEQVLLSAGRVQTPTLRIVYEREKAIETFISKPFYVVQCTFNTSQGSYLGQWFRQSTDGIISRFETADDANKMVNKVKNKSGCVIRYEEKTVKRLAPKFLDEGSLKSAARKELGFGLKKSTELLQKVYEKRYCTYGRTNSRYLNENAADQLLENLIKLQRKSSYQQLFPEKIESIKHKKRFVDDAKVTEHHAIVVTAMNPDDYKDNPRYKLSADEKKLYELILRHTLAAFHPEGEDLETEVITAVEEETFFSKTTMVKVAGWREILKVKDTEEHEEKEQSTIPQQQIPSLEDGQEVSADKVDLVTGKTSKPKRMADTDLRNAMEFAGNFVDDSQLEEEEFLHLKEHGIGTPATRSNIIETLVRQKYISIEKNLVYLTDKGRNFIEMVLDHPIASIELTGQFERKLNEVAEGKRSAEELRQEFKVFATDILNLKESIGALIKSKMQNSASSLFNHVEEFGSCPVCSHAVIETEKSYSCTGWKEGCKFTIWKEFRKKKLTAKQVRALLEGEEVLLRSIPAAEGKDPYSMIIFLSEGKQEHRWPTDEDMSICDCPKCGKPVVERKSVFACSGRDSGCDVSIWKTYRSIEITARMVKSLLKGKEVLMQGVQKKDSTETYDMYLYLKNGKIESRMPSIEDRTVGSCPTCGKAVIQGEKAYACIGWRDGCTFKIWKDFRSISIDTRKAASLLAGKEVLLKGIPKNDKTGTYDIIIFMKNGNLETRKPSAEDTSIGSCPICKKPVLENEKFYGCSGWRAGCNFRLSKEFLGQNVPLKQFKKLLVRGKTDVIEGFVGKKGTFSTALGYDRENNRYSFVK</sequence>
<evidence type="ECO:0000256" key="3">
    <source>
        <dbReference type="ARBA" id="ARBA00012891"/>
    </source>
</evidence>
<feature type="domain" description="Topo IA-type catalytic" evidence="13">
    <location>
        <begin position="151"/>
        <end position="614"/>
    </location>
</feature>
<dbReference type="Pfam" id="PF01751">
    <property type="entry name" value="Toprim"/>
    <property type="match status" value="1"/>
</dbReference>
<feature type="compositionally biased region" description="Basic and acidic residues" evidence="11">
    <location>
        <begin position="454"/>
        <end position="463"/>
    </location>
</feature>
<feature type="domain" description="Toprim" evidence="12">
    <location>
        <begin position="1"/>
        <end position="134"/>
    </location>
</feature>
<evidence type="ECO:0000256" key="8">
    <source>
        <dbReference type="ARBA" id="ARBA00031985"/>
    </source>
</evidence>
<dbReference type="InterPro" id="IPR013825">
    <property type="entry name" value="Topo_IA_cen_sub2"/>
</dbReference>
<keyword evidence="6 14" id="KW-0413">Isomerase</keyword>
<dbReference type="Proteomes" id="UP001527181">
    <property type="component" value="Unassembled WGS sequence"/>
</dbReference>
<evidence type="ECO:0000313" key="14">
    <source>
        <dbReference type="EMBL" id="MCY9763251.1"/>
    </source>
</evidence>
<dbReference type="PRINTS" id="PR00417">
    <property type="entry name" value="PRTPISMRASEI"/>
</dbReference>
<reference evidence="14 15" key="1">
    <citation type="submission" date="2022-05" db="EMBL/GenBank/DDBJ databases">
        <title>Genome Sequencing of Bee-Associated Microbes.</title>
        <authorList>
            <person name="Dunlap C."/>
        </authorList>
    </citation>
    <scope>NUCLEOTIDE SEQUENCE [LARGE SCALE GENOMIC DNA]</scope>
    <source>
        <strain evidence="14 15">NRRL B-04010</strain>
    </source>
</reference>
<keyword evidence="5" id="KW-0238">DNA-binding</keyword>